<dbReference type="Gene3D" id="2.130.10.10">
    <property type="entry name" value="YVTN repeat-like/Quinoprotein amine dehydrogenase"/>
    <property type="match status" value="1"/>
</dbReference>
<dbReference type="EMBL" id="JAESIY010000013">
    <property type="protein sequence ID" value="MBL3658565.1"/>
    <property type="molecule type" value="Genomic_DNA"/>
</dbReference>
<dbReference type="Pfam" id="PF11832">
    <property type="entry name" value="DUF3352"/>
    <property type="match status" value="1"/>
</dbReference>
<dbReference type="InterPro" id="IPR015943">
    <property type="entry name" value="WD40/YVTN_repeat-like_dom_sf"/>
</dbReference>
<proteinExistence type="predicted"/>
<protein>
    <recommendedName>
        <fullName evidence="3">DUF3352 domain-containing protein</fullName>
    </recommendedName>
</protein>
<gene>
    <name evidence="1" type="ORF">JL102_20600</name>
</gene>
<dbReference type="SUPFAM" id="SSF101898">
    <property type="entry name" value="NHL repeat"/>
    <property type="match status" value="1"/>
</dbReference>
<sequence>MKRIALIITILFVVALNGYFYFEKSLFSEKVNLWDRVPSNTILVYESKDLVERWNHFLETPIWKSLAEAEDFSRIKSNLELLDSIGGSQGHIDRLIKSSSTLISMQVIGKNKFDFTYFIDLSAVESQKIATGILEAFKDGGSFDKRIYQGYELQEISSKGRTFTYLIDKNVFIGSFTPFLVEDVVRLMDGGVSQKFIDVNNDVFQMPKLTEDDGNLYINISNFSQFIGAFQKSDLRKDSRKVSNFGKSIFLDLSINEDKILFNGFTTTEKSDFLNTFKNQDPSSSNLKYFIPNLTATLYRYSFSNALAWQKEVKEYWKHYSKEYLTERNHFEDTNEFKFNDLFAWLGNEVALATVETFGAAKEAKLVYVSAKDINQALNQLNTFSESLAKVEGDSVYVEKFSNLDIRELKIEDFPKYAFGPLFSGFDECYYAVLGDYIVFGNSIQALKQLITDIEGENTWGRSVAFNKFLDSNLEEANVNLIFNTQSAWSGILGDFDPSWREYAQKYGAIFKGFRLGSLQFSRLDDSFYTSLALAFEKQQYIVKNQYFKPLVSYQSNFPLITKPFVVKNHVDNSLETFVQDSAYNVSLISSEGELLWTDSMGQPIISDVEQVDFYKNGKLQYFFATPNRLHIIDRLGNYIDGYPLKVEADRIQFASVVDYDKSKRYRFLIGTERGNLYLYNKEGVALEGWTPRETTGKLATAPFHVRVRGRDCIVAIQQDGNVNVMNRRGEMMKGFPLKLGVRFDTKPFLQYGSDFSKTVLTLLSREGKLIQINLEGKVLKSDQLYQPTKQTSFQLVQDALSKTYLIVRQDLGRVVLINADGEEILSKDYLSSGELKVQFYNFSPDNKIYAITDQQQGFTYIYDQKGELVNAQPLDSEYEIATLFFENNNKYQVYSISDNSFIITEF</sequence>
<evidence type="ECO:0000313" key="2">
    <source>
        <dbReference type="Proteomes" id="UP000659388"/>
    </source>
</evidence>
<comment type="caution">
    <text evidence="1">The sequence shown here is derived from an EMBL/GenBank/DDBJ whole genome shotgun (WGS) entry which is preliminary data.</text>
</comment>
<name>A0A937FA91_9BACT</name>
<reference evidence="1" key="1">
    <citation type="submission" date="2021-01" db="EMBL/GenBank/DDBJ databases">
        <title>Fulvivirga kasyanovii gen. nov., sp nov., a novel member of the phylum Bacteroidetes isolated from seawater in a mussel farm.</title>
        <authorList>
            <person name="Zhao L.-H."/>
            <person name="Wang Z.-J."/>
        </authorList>
    </citation>
    <scope>NUCLEOTIDE SEQUENCE</scope>
    <source>
        <strain evidence="1">2943</strain>
    </source>
</reference>
<accession>A0A937FA91</accession>
<organism evidence="1 2">
    <name type="scientific">Fulvivirga sediminis</name>
    <dbReference type="NCBI Taxonomy" id="2803949"/>
    <lineage>
        <taxon>Bacteria</taxon>
        <taxon>Pseudomonadati</taxon>
        <taxon>Bacteroidota</taxon>
        <taxon>Cytophagia</taxon>
        <taxon>Cytophagales</taxon>
        <taxon>Fulvivirgaceae</taxon>
        <taxon>Fulvivirga</taxon>
    </lineage>
</organism>
<dbReference type="AlphaFoldDB" id="A0A937FA91"/>
<dbReference type="InterPro" id="IPR021787">
    <property type="entry name" value="DUF3352"/>
</dbReference>
<dbReference type="Proteomes" id="UP000659388">
    <property type="component" value="Unassembled WGS sequence"/>
</dbReference>
<evidence type="ECO:0008006" key="3">
    <source>
        <dbReference type="Google" id="ProtNLM"/>
    </source>
</evidence>
<evidence type="ECO:0000313" key="1">
    <source>
        <dbReference type="EMBL" id="MBL3658565.1"/>
    </source>
</evidence>
<keyword evidence="2" id="KW-1185">Reference proteome</keyword>
<dbReference type="RefSeq" id="WP_202246358.1">
    <property type="nucleotide sequence ID" value="NZ_JAESIY010000013.1"/>
</dbReference>